<dbReference type="AlphaFoldDB" id="A0A183AB28"/>
<keyword evidence="4" id="KW-1185">Reference proteome</keyword>
<dbReference type="Proteomes" id="UP000272942">
    <property type="component" value="Unassembled WGS sequence"/>
</dbReference>
<reference evidence="5" key="1">
    <citation type="submission" date="2016-06" db="UniProtKB">
        <authorList>
            <consortium name="WormBaseParasite"/>
        </authorList>
    </citation>
    <scope>IDENTIFICATION</scope>
</reference>
<name>A0A183AB28_9TREM</name>
<dbReference type="Gene3D" id="2.60.40.420">
    <property type="entry name" value="Cupredoxins - blue copper proteins"/>
    <property type="match status" value="1"/>
</dbReference>
<gene>
    <name evidence="3" type="ORF">ECPE_LOCUS4163</name>
</gene>
<accession>A0A183AB28</accession>
<evidence type="ECO:0000313" key="5">
    <source>
        <dbReference type="WBParaSite" id="ECPE_0000417101-mRNA-1"/>
    </source>
</evidence>
<dbReference type="EMBL" id="UZAN01041045">
    <property type="protein sequence ID" value="VDP71792.1"/>
    <property type="molecule type" value="Genomic_DNA"/>
</dbReference>
<sequence>MKIPNFMTNLGKLVMRVKQTHQTHSVQEYNECQLSAETKRRLLLDCSDQKSGSDFILKVSQFSEISQLPTFHRNAPVYFLTAKSSQDEAELTHLPAESEQADSTRSIGHDRNQSTWTRYRLLFIPGILGLLTMIGIQGVICALWKRRYARAQNLHHQHHQTEYSQSRTEKCGPWDCDVCGCAFCCTRDSATSESTNHKHPSRVGDEPPDRSKSKHVEFLPDRQHACSKSHSHLGIGTMPKHLIAQPAKKPHSVLDPDLTMMSHTWQNAKPQSTYHYAEPAGEQSHPDRAYPRPADGDLSQSDCVRNLQRCCTDRQRCTPARIHIASAQPCIFMDDCTAYIVPVSSMTLVQTTQMASDACDDLYDEKVINISV</sequence>
<evidence type="ECO:0000256" key="2">
    <source>
        <dbReference type="SAM" id="Phobius"/>
    </source>
</evidence>
<dbReference type="InterPro" id="IPR008972">
    <property type="entry name" value="Cupredoxin"/>
</dbReference>
<keyword evidence="2" id="KW-1133">Transmembrane helix</keyword>
<feature type="compositionally biased region" description="Basic and acidic residues" evidence="1">
    <location>
        <begin position="202"/>
        <end position="214"/>
    </location>
</feature>
<evidence type="ECO:0000313" key="4">
    <source>
        <dbReference type="Proteomes" id="UP000272942"/>
    </source>
</evidence>
<protein>
    <submittedName>
        <fullName evidence="5">C2H2-type domain-containing protein</fullName>
    </submittedName>
</protein>
<feature type="transmembrane region" description="Helical" evidence="2">
    <location>
        <begin position="122"/>
        <end position="144"/>
    </location>
</feature>
<proteinExistence type="predicted"/>
<evidence type="ECO:0000313" key="3">
    <source>
        <dbReference type="EMBL" id="VDP71792.1"/>
    </source>
</evidence>
<keyword evidence="2" id="KW-0472">Membrane</keyword>
<feature type="region of interest" description="Disordered" evidence="1">
    <location>
        <begin position="277"/>
        <end position="297"/>
    </location>
</feature>
<evidence type="ECO:0000256" key="1">
    <source>
        <dbReference type="SAM" id="MobiDB-lite"/>
    </source>
</evidence>
<organism evidence="5">
    <name type="scientific">Echinostoma caproni</name>
    <dbReference type="NCBI Taxonomy" id="27848"/>
    <lineage>
        <taxon>Eukaryota</taxon>
        <taxon>Metazoa</taxon>
        <taxon>Spiralia</taxon>
        <taxon>Lophotrochozoa</taxon>
        <taxon>Platyhelminthes</taxon>
        <taxon>Trematoda</taxon>
        <taxon>Digenea</taxon>
        <taxon>Plagiorchiida</taxon>
        <taxon>Echinostomata</taxon>
        <taxon>Echinostomatoidea</taxon>
        <taxon>Echinostomatidae</taxon>
        <taxon>Echinostoma</taxon>
    </lineage>
</organism>
<reference evidence="3 4" key="2">
    <citation type="submission" date="2018-11" db="EMBL/GenBank/DDBJ databases">
        <authorList>
            <consortium name="Pathogen Informatics"/>
        </authorList>
    </citation>
    <scope>NUCLEOTIDE SEQUENCE [LARGE SCALE GENOMIC DNA]</scope>
    <source>
        <strain evidence="3 4">Egypt</strain>
    </source>
</reference>
<dbReference type="OrthoDB" id="6280584at2759"/>
<keyword evidence="2" id="KW-0812">Transmembrane</keyword>
<dbReference type="WBParaSite" id="ECPE_0000417101-mRNA-1">
    <property type="protein sequence ID" value="ECPE_0000417101-mRNA-1"/>
    <property type="gene ID" value="ECPE_0000417101"/>
</dbReference>
<feature type="region of interest" description="Disordered" evidence="1">
    <location>
        <begin position="190"/>
        <end position="214"/>
    </location>
</feature>